<feature type="compositionally biased region" description="Low complexity" evidence="1">
    <location>
        <begin position="1"/>
        <end position="18"/>
    </location>
</feature>
<protein>
    <recommendedName>
        <fullName evidence="2">DUF3074 domain-containing protein</fullName>
    </recommendedName>
</protein>
<dbReference type="PANTHER" id="PTHR40370:SF1">
    <property type="entry name" value="DUF3074 DOMAIN-CONTAINING PROTEIN"/>
    <property type="match status" value="1"/>
</dbReference>
<feature type="region of interest" description="Disordered" evidence="1">
    <location>
        <begin position="1"/>
        <end position="26"/>
    </location>
</feature>
<dbReference type="Pfam" id="PF11274">
    <property type="entry name" value="DUF3074"/>
    <property type="match status" value="1"/>
</dbReference>
<dbReference type="AlphaFoldDB" id="A0A7H8R8Q5"/>
<feature type="domain" description="DUF3074" evidence="2">
    <location>
        <begin position="87"/>
        <end position="291"/>
    </location>
</feature>
<reference evidence="4" key="1">
    <citation type="submission" date="2020-06" db="EMBL/GenBank/DDBJ databases">
        <title>A chromosome-scale genome assembly of Talaromyces rugulosus W13939.</title>
        <authorList>
            <person name="Wang B."/>
            <person name="Guo L."/>
            <person name="Ye K."/>
            <person name="Wang L."/>
        </authorList>
    </citation>
    <scope>NUCLEOTIDE SEQUENCE [LARGE SCALE GENOMIC DNA]</scope>
    <source>
        <strain evidence="4">W13939</strain>
    </source>
</reference>
<dbReference type="InterPro" id="IPR024500">
    <property type="entry name" value="DUF3074"/>
</dbReference>
<dbReference type="GeneID" id="55997121"/>
<proteinExistence type="predicted"/>
<dbReference type="RefSeq" id="XP_035348651.1">
    <property type="nucleotide sequence ID" value="XM_035492758.1"/>
</dbReference>
<sequence>MLRLSPHPFSSLPPHSSLGEGEEASRPELEEFLHSILKETQTFTTQTITQIFTPDSKLRASPPSTAKVQLLTTERSNGNGGKGEEYWVCRKSVHADAAQKGTATWAEFENGLRRNHSENEMAYTPSVAAVEHLVQWPVQKEVRGGWREVDMHVNMITHTFNPGALISPRTFISLVISAYEPQPENSTTSSHQPGFYTIQIPLSFKTSSAHLREKIKSAVPKNTIFAHYASVEHVGLLPTSESANEERRIEWTMATTSDAGGLIPQWVQRSWTMGGVPKAVVADVGLFLGWTGGQRRS</sequence>
<dbReference type="PANTHER" id="PTHR40370">
    <property type="entry name" value="EXPRESSED PROTEIN"/>
    <property type="match status" value="1"/>
</dbReference>
<dbReference type="KEGG" id="trg:TRUGW13939_09638"/>
<evidence type="ECO:0000313" key="4">
    <source>
        <dbReference type="Proteomes" id="UP000509510"/>
    </source>
</evidence>
<evidence type="ECO:0000259" key="2">
    <source>
        <dbReference type="Pfam" id="PF11274"/>
    </source>
</evidence>
<evidence type="ECO:0000256" key="1">
    <source>
        <dbReference type="SAM" id="MobiDB-lite"/>
    </source>
</evidence>
<accession>A0A7H8R8Q5</accession>
<evidence type="ECO:0000313" key="3">
    <source>
        <dbReference type="EMBL" id="QKX62477.1"/>
    </source>
</evidence>
<dbReference type="OrthoDB" id="6423603at2759"/>
<gene>
    <name evidence="3" type="ORF">TRUGW13939_09638</name>
</gene>
<organism evidence="3 4">
    <name type="scientific">Talaromyces rugulosus</name>
    <name type="common">Penicillium rugulosum</name>
    <dbReference type="NCBI Taxonomy" id="121627"/>
    <lineage>
        <taxon>Eukaryota</taxon>
        <taxon>Fungi</taxon>
        <taxon>Dikarya</taxon>
        <taxon>Ascomycota</taxon>
        <taxon>Pezizomycotina</taxon>
        <taxon>Eurotiomycetes</taxon>
        <taxon>Eurotiomycetidae</taxon>
        <taxon>Eurotiales</taxon>
        <taxon>Trichocomaceae</taxon>
        <taxon>Talaromyces</taxon>
        <taxon>Talaromyces sect. Islandici</taxon>
    </lineage>
</organism>
<dbReference type="EMBL" id="CP055902">
    <property type="protein sequence ID" value="QKX62477.1"/>
    <property type="molecule type" value="Genomic_DNA"/>
</dbReference>
<dbReference type="Proteomes" id="UP000509510">
    <property type="component" value="Chromosome V"/>
</dbReference>
<keyword evidence="4" id="KW-1185">Reference proteome</keyword>
<name>A0A7H8R8Q5_TALRU</name>